<evidence type="ECO:0000313" key="3">
    <source>
        <dbReference type="Proteomes" id="UP000198625"/>
    </source>
</evidence>
<proteinExistence type="predicted"/>
<dbReference type="InterPro" id="IPR031493">
    <property type="entry name" value="Zinc_ribbon_15"/>
</dbReference>
<keyword evidence="3" id="KW-1185">Reference proteome</keyword>
<feature type="domain" description="Zinc-ribbon 15" evidence="1">
    <location>
        <begin position="23"/>
        <end position="118"/>
    </location>
</feature>
<dbReference type="AlphaFoldDB" id="A0A1H3K625"/>
<dbReference type="Pfam" id="PF17032">
    <property type="entry name" value="Zn_ribbon_15"/>
    <property type="match status" value="1"/>
</dbReference>
<evidence type="ECO:0000259" key="1">
    <source>
        <dbReference type="Pfam" id="PF17032"/>
    </source>
</evidence>
<reference evidence="2 3" key="1">
    <citation type="submission" date="2016-10" db="EMBL/GenBank/DDBJ databases">
        <authorList>
            <person name="de Groot N.N."/>
        </authorList>
    </citation>
    <scope>NUCLEOTIDE SEQUENCE [LARGE SCALE GENOMIC DNA]</scope>
    <source>
        <strain evidence="2 3">DSM 21650</strain>
    </source>
</reference>
<organism evidence="2 3">
    <name type="scientific">Proteiniborus ethanoligenes</name>
    <dbReference type="NCBI Taxonomy" id="415015"/>
    <lineage>
        <taxon>Bacteria</taxon>
        <taxon>Bacillati</taxon>
        <taxon>Bacillota</taxon>
        <taxon>Clostridia</taxon>
        <taxon>Eubacteriales</taxon>
        <taxon>Proteiniborus</taxon>
    </lineage>
</organism>
<dbReference type="PANTHER" id="PTHR36718">
    <property type="entry name" value="OS05G0435400 PROTEIN"/>
    <property type="match status" value="1"/>
</dbReference>
<evidence type="ECO:0000313" key="2">
    <source>
        <dbReference type="EMBL" id="SDY47175.1"/>
    </source>
</evidence>
<dbReference type="EMBL" id="FNQE01000001">
    <property type="protein sequence ID" value="SDY47175.1"/>
    <property type="molecule type" value="Genomic_DNA"/>
</dbReference>
<gene>
    <name evidence="2" type="ORF">SAMN05660462_00134</name>
</gene>
<protein>
    <submittedName>
        <fullName evidence="2">Zinc-ribbon family protein</fullName>
    </submittedName>
</protein>
<dbReference type="RefSeq" id="WP_091725816.1">
    <property type="nucleotide sequence ID" value="NZ_FNQE01000001.1"/>
</dbReference>
<dbReference type="STRING" id="415015.SAMN05660462_00134"/>
<name>A0A1H3K625_9FIRM</name>
<dbReference type="InterPro" id="IPR053281">
    <property type="entry name" value="Double_zinc_ribbon"/>
</dbReference>
<dbReference type="OrthoDB" id="4377018at2"/>
<dbReference type="Proteomes" id="UP000198625">
    <property type="component" value="Unassembled WGS sequence"/>
</dbReference>
<accession>A0A1H3K625</accession>
<sequence length="122" mass="14674">MFFIGIFGIETKEKKIKDLSNLYCKSCKDEHNGQLIKTYTYFHFFFIPILKWNESYYILCDNCNAIYQISKEKGKGVERGEEVTYWDLKELKSHNIKRLCPWCHKESEDNFLFCPYCGRKLE</sequence>
<dbReference type="PANTHER" id="PTHR36718:SF1">
    <property type="entry name" value="DOUBLE ZINC RIBBON PROTEIN MJ0416"/>
    <property type="match status" value="1"/>
</dbReference>